<gene>
    <name evidence="1" type="ORF">ANN_09560</name>
</gene>
<name>A0ABQ8TLN3_PERAM</name>
<evidence type="ECO:0000313" key="2">
    <source>
        <dbReference type="Proteomes" id="UP001148838"/>
    </source>
</evidence>
<reference evidence="1 2" key="1">
    <citation type="journal article" date="2022" name="Allergy">
        <title>Genome assembly and annotation of Periplaneta americana reveal a comprehensive cockroach allergen profile.</title>
        <authorList>
            <person name="Wang L."/>
            <person name="Xiong Q."/>
            <person name="Saelim N."/>
            <person name="Wang L."/>
            <person name="Nong W."/>
            <person name="Wan A.T."/>
            <person name="Shi M."/>
            <person name="Liu X."/>
            <person name="Cao Q."/>
            <person name="Hui J.H.L."/>
            <person name="Sookrung N."/>
            <person name="Leung T.F."/>
            <person name="Tungtrongchitr A."/>
            <person name="Tsui S.K.W."/>
        </authorList>
    </citation>
    <scope>NUCLEOTIDE SEQUENCE [LARGE SCALE GENOMIC DNA]</scope>
    <source>
        <strain evidence="1">PWHHKU_190912</strain>
    </source>
</reference>
<comment type="caution">
    <text evidence="1">The sequence shown here is derived from an EMBL/GenBank/DDBJ whole genome shotgun (WGS) entry which is preliminary data.</text>
</comment>
<dbReference type="Proteomes" id="UP001148838">
    <property type="component" value="Unassembled WGS sequence"/>
</dbReference>
<keyword evidence="2" id="KW-1185">Reference proteome</keyword>
<proteinExistence type="predicted"/>
<evidence type="ECO:0000313" key="1">
    <source>
        <dbReference type="EMBL" id="KAJ4447553.1"/>
    </source>
</evidence>
<organism evidence="1 2">
    <name type="scientific">Periplaneta americana</name>
    <name type="common">American cockroach</name>
    <name type="synonym">Blatta americana</name>
    <dbReference type="NCBI Taxonomy" id="6978"/>
    <lineage>
        <taxon>Eukaryota</taxon>
        <taxon>Metazoa</taxon>
        <taxon>Ecdysozoa</taxon>
        <taxon>Arthropoda</taxon>
        <taxon>Hexapoda</taxon>
        <taxon>Insecta</taxon>
        <taxon>Pterygota</taxon>
        <taxon>Neoptera</taxon>
        <taxon>Polyneoptera</taxon>
        <taxon>Dictyoptera</taxon>
        <taxon>Blattodea</taxon>
        <taxon>Blattoidea</taxon>
        <taxon>Blattidae</taxon>
        <taxon>Blattinae</taxon>
        <taxon>Periplaneta</taxon>
    </lineage>
</organism>
<sequence>MISENELPSAVTDDNHHWAAVREKLGEVHIKDFISVDHQVLTSEIPELDEIMPVPKLTTKRMKQLNQLTQFPCGKMPL</sequence>
<protein>
    <submittedName>
        <fullName evidence="1">Uncharacterized protein</fullName>
    </submittedName>
</protein>
<accession>A0ABQ8TLN3</accession>
<dbReference type="EMBL" id="JAJSOF020000005">
    <property type="protein sequence ID" value="KAJ4447553.1"/>
    <property type="molecule type" value="Genomic_DNA"/>
</dbReference>